<keyword evidence="2" id="KW-1133">Transmembrane helix</keyword>
<feature type="domain" description="EAL" evidence="6">
    <location>
        <begin position="831"/>
        <end position="1086"/>
    </location>
</feature>
<sequence>MFSIYINKLSIFVLIIAALLMPASQTPASDTVRVLIVHAYSQEYPWTKGQHEGFVERLKQGLTLQPTIKTEYLDTKRIHYDEDYADLFADYLKRKYHDFSPDVLYVTDDNGLSFGIDELSALFPDTPLFFSGVNDYSIQSKLDKSRVTGVFEKKEIGPNLDLLDALFGDVSHIVVLGDDSNTYQAIEREIHQEMATRPRMKITYLADNRLDTILSRLTQIERPVVLLTTLGALQNSQGEILNLHQTISRITSSNADVVISMEDAYLLEGVLGGYVTSGRAQGSTAAALMHDYLGGQPISSILPVTDSPNEYVIDHRVLESLKLELPDYIHSKAKILHPSISFYQDNRNAILSILVFLAIALVATLIFYSLVTSRKNRKLRLQSTQLLHQGRMLRESEEKYRLLFELSEDPMLVIQSDKFVLANDAAIRTLGYGSADEIQQVHPSSLSPEKQPDGQLSVSKADDMMEQAYMNGYHRFEWQHLKKDGKPLLIEVSLTRIPFEGKSALFCVWHDITEWRSAERGLREKTTYLNSILSASIKIGFIATDNDLNITYYNQTAAQIFGLEPDELEGKDIHFFHGGEGSVADEQMFKALQSAREEGEFRFSLQRKIDGGKQYIDARISPIWDESKILNGYILMAEDVTKQHADEELIKFQATNDILTSLPNRRTLVDRLSQTVSRCLRHNKLGIVIFIDLDHFKHINDTLGHTVGDSLLQQLAVRMQDSVRSEDTVARLGGDEFVVLLSETNEDIETAINNAQVIAGKLLQAIAIPYDIEKHDIRTSASIGITIFPTDNETADDVLRKADTAMYQAKEAGRNTIKFFSPEMQQKVEARLRLLEQLHQAVDKREFLVYFQPQIDRDGQMVGAESLVRWCMCGNTLVLPDNFIPLAEESGLIEPISEFVLRESLSAQLKWMRQYPAHRVPRISINVSAMQFRKKNFVDTIRTAVKDSGNDPENLTLELTESMLIGNIGETVEKMKELKDFGVRFSIDDFGTGYSSLAYLKSLPISEIKIDRSFVRDILTDPNDATLVETILNLAKQLHLEVVAEGVETQEIRNVLLEYGCTVFQGYYFSRPVPLEQFEKTYLTDLTYDYKID</sequence>
<dbReference type="PROSITE" id="PS50112">
    <property type="entry name" value="PAS"/>
    <property type="match status" value="1"/>
</dbReference>
<dbReference type="CDD" id="cd01949">
    <property type="entry name" value="GGDEF"/>
    <property type="match status" value="1"/>
</dbReference>
<dbReference type="InterPro" id="IPR000014">
    <property type="entry name" value="PAS"/>
</dbReference>
<dbReference type="Pfam" id="PF00990">
    <property type="entry name" value="GGDEF"/>
    <property type="match status" value="1"/>
</dbReference>
<dbReference type="Pfam" id="PF00563">
    <property type="entry name" value="EAL"/>
    <property type="match status" value="1"/>
</dbReference>
<evidence type="ECO:0000313" key="8">
    <source>
        <dbReference type="EMBL" id="ODJ85797.1"/>
    </source>
</evidence>
<organism evidence="8 9">
    <name type="scientific">Candidatus Thiodiazotropha endolucinida</name>
    <dbReference type="NCBI Taxonomy" id="1655433"/>
    <lineage>
        <taxon>Bacteria</taxon>
        <taxon>Pseudomonadati</taxon>
        <taxon>Pseudomonadota</taxon>
        <taxon>Gammaproteobacteria</taxon>
        <taxon>Chromatiales</taxon>
        <taxon>Sedimenticolaceae</taxon>
        <taxon>Candidatus Thiodiazotropha</taxon>
    </lineage>
</organism>
<dbReference type="SMART" id="SM00052">
    <property type="entry name" value="EAL"/>
    <property type="match status" value="1"/>
</dbReference>
<dbReference type="InterPro" id="IPR001633">
    <property type="entry name" value="EAL_dom"/>
</dbReference>
<keyword evidence="3" id="KW-0732">Signal</keyword>
<evidence type="ECO:0000256" key="1">
    <source>
        <dbReference type="ARBA" id="ARBA00001946"/>
    </source>
</evidence>
<dbReference type="CDD" id="cd01948">
    <property type="entry name" value="EAL"/>
    <property type="match status" value="1"/>
</dbReference>
<dbReference type="Pfam" id="PF13426">
    <property type="entry name" value="PAS_9"/>
    <property type="match status" value="2"/>
</dbReference>
<comment type="caution">
    <text evidence="8">The sequence shown here is derived from an EMBL/GenBank/DDBJ whole genome shotgun (WGS) entry which is preliminary data.</text>
</comment>
<dbReference type="Gene3D" id="3.30.70.270">
    <property type="match status" value="1"/>
</dbReference>
<evidence type="ECO:0000259" key="4">
    <source>
        <dbReference type="PROSITE" id="PS50112"/>
    </source>
</evidence>
<dbReference type="InterPro" id="IPR052155">
    <property type="entry name" value="Biofilm_reg_signaling"/>
</dbReference>
<dbReference type="GO" id="GO:0003824">
    <property type="term" value="F:catalytic activity"/>
    <property type="evidence" value="ECO:0007669"/>
    <property type="project" value="UniProtKB-ARBA"/>
</dbReference>
<dbReference type="AlphaFoldDB" id="A0A7Z1ADG1"/>
<dbReference type="SUPFAM" id="SSF55073">
    <property type="entry name" value="Nucleotide cyclase"/>
    <property type="match status" value="1"/>
</dbReference>
<feature type="domain" description="PAS" evidence="4">
    <location>
        <begin position="525"/>
        <end position="595"/>
    </location>
</feature>
<evidence type="ECO:0000313" key="9">
    <source>
        <dbReference type="Proteomes" id="UP000094769"/>
    </source>
</evidence>
<keyword evidence="2" id="KW-0472">Membrane</keyword>
<evidence type="ECO:0000256" key="2">
    <source>
        <dbReference type="SAM" id="Phobius"/>
    </source>
</evidence>
<protein>
    <submittedName>
        <fullName evidence="8">Phytochrome-like protein cph2</fullName>
    </submittedName>
</protein>
<evidence type="ECO:0000259" key="7">
    <source>
        <dbReference type="PROSITE" id="PS50887"/>
    </source>
</evidence>
<dbReference type="Proteomes" id="UP000094769">
    <property type="component" value="Unassembled WGS sequence"/>
</dbReference>
<comment type="cofactor">
    <cofactor evidence="1">
        <name>Mg(2+)</name>
        <dbReference type="ChEBI" id="CHEBI:18420"/>
    </cofactor>
</comment>
<dbReference type="SMART" id="SM00267">
    <property type="entry name" value="GGDEF"/>
    <property type="match status" value="1"/>
</dbReference>
<feature type="domain" description="PAC" evidence="5">
    <location>
        <begin position="474"/>
        <end position="524"/>
    </location>
</feature>
<dbReference type="Gene3D" id="3.40.50.2300">
    <property type="match status" value="2"/>
</dbReference>
<evidence type="ECO:0000259" key="5">
    <source>
        <dbReference type="PROSITE" id="PS50113"/>
    </source>
</evidence>
<dbReference type="InterPro" id="IPR035965">
    <property type="entry name" value="PAS-like_dom_sf"/>
</dbReference>
<dbReference type="InterPro" id="IPR029787">
    <property type="entry name" value="Nucleotide_cyclase"/>
</dbReference>
<proteinExistence type="predicted"/>
<keyword evidence="2" id="KW-0812">Transmembrane</keyword>
<dbReference type="FunFam" id="3.30.70.270:FF:000001">
    <property type="entry name" value="Diguanylate cyclase domain protein"/>
    <property type="match status" value="1"/>
</dbReference>
<dbReference type="PROSITE" id="PS50113">
    <property type="entry name" value="PAC"/>
    <property type="match status" value="2"/>
</dbReference>
<dbReference type="SUPFAM" id="SSF141868">
    <property type="entry name" value="EAL domain-like"/>
    <property type="match status" value="1"/>
</dbReference>
<feature type="transmembrane region" description="Helical" evidence="2">
    <location>
        <begin position="349"/>
        <end position="371"/>
    </location>
</feature>
<feature type="chain" id="PRO_5030830010" evidence="3">
    <location>
        <begin position="29"/>
        <end position="1093"/>
    </location>
</feature>
<gene>
    <name evidence="8" type="primary">cph2_15</name>
    <name evidence="8" type="ORF">CODIS_39760</name>
</gene>
<dbReference type="SMART" id="SM00091">
    <property type="entry name" value="PAS"/>
    <property type="match status" value="2"/>
</dbReference>
<dbReference type="PANTHER" id="PTHR44757:SF2">
    <property type="entry name" value="BIOFILM ARCHITECTURE MAINTENANCE PROTEIN MBAA"/>
    <property type="match status" value="1"/>
</dbReference>
<feature type="signal peptide" evidence="3">
    <location>
        <begin position="1"/>
        <end position="28"/>
    </location>
</feature>
<dbReference type="SUPFAM" id="SSF55785">
    <property type="entry name" value="PYP-like sensor domain (PAS domain)"/>
    <property type="match status" value="2"/>
</dbReference>
<dbReference type="InterPro" id="IPR043128">
    <property type="entry name" value="Rev_trsase/Diguanyl_cyclase"/>
</dbReference>
<dbReference type="PROSITE" id="PS50883">
    <property type="entry name" value="EAL"/>
    <property type="match status" value="1"/>
</dbReference>
<dbReference type="InterPro" id="IPR000160">
    <property type="entry name" value="GGDEF_dom"/>
</dbReference>
<evidence type="ECO:0000259" key="6">
    <source>
        <dbReference type="PROSITE" id="PS50883"/>
    </source>
</evidence>
<dbReference type="EMBL" id="MARB01000035">
    <property type="protein sequence ID" value="ODJ85797.1"/>
    <property type="molecule type" value="Genomic_DNA"/>
</dbReference>
<dbReference type="InterPro" id="IPR000700">
    <property type="entry name" value="PAS-assoc_C"/>
</dbReference>
<dbReference type="PROSITE" id="PS50887">
    <property type="entry name" value="GGDEF"/>
    <property type="match status" value="1"/>
</dbReference>
<dbReference type="Gene3D" id="3.30.450.20">
    <property type="entry name" value="PAS domain"/>
    <property type="match status" value="2"/>
</dbReference>
<dbReference type="Gene3D" id="3.20.20.450">
    <property type="entry name" value="EAL domain"/>
    <property type="match status" value="1"/>
</dbReference>
<dbReference type="InterPro" id="IPR035919">
    <property type="entry name" value="EAL_sf"/>
</dbReference>
<evidence type="ECO:0000256" key="3">
    <source>
        <dbReference type="SAM" id="SignalP"/>
    </source>
</evidence>
<feature type="domain" description="PAC" evidence="5">
    <location>
        <begin position="597"/>
        <end position="652"/>
    </location>
</feature>
<dbReference type="NCBIfam" id="TIGR00229">
    <property type="entry name" value="sensory_box"/>
    <property type="match status" value="2"/>
</dbReference>
<name>A0A7Z1ADG1_9GAMM</name>
<accession>A0A7Z1ADG1</accession>
<reference evidence="8 9" key="1">
    <citation type="submission" date="2016-06" db="EMBL/GenBank/DDBJ databases">
        <title>Genome sequence of endosymbiont of Candidatus Endolucinida thiodiazotropha.</title>
        <authorList>
            <person name="Poehlein A."/>
            <person name="Koenig S."/>
            <person name="Heiden S.E."/>
            <person name="Thuermer A."/>
            <person name="Voget S."/>
            <person name="Daniel R."/>
            <person name="Markert S."/>
            <person name="Gros O."/>
            <person name="Schweder T."/>
        </authorList>
    </citation>
    <scope>NUCLEOTIDE SEQUENCE [LARGE SCALE GENOMIC DNA]</scope>
    <source>
        <strain evidence="8 9">COS</strain>
    </source>
</reference>
<keyword evidence="9" id="KW-1185">Reference proteome</keyword>
<dbReference type="PANTHER" id="PTHR44757">
    <property type="entry name" value="DIGUANYLATE CYCLASE DGCP"/>
    <property type="match status" value="1"/>
</dbReference>
<feature type="domain" description="GGDEF" evidence="7">
    <location>
        <begin position="684"/>
        <end position="822"/>
    </location>
</feature>
<dbReference type="CDD" id="cd00130">
    <property type="entry name" value="PAS"/>
    <property type="match status" value="2"/>
</dbReference>
<dbReference type="NCBIfam" id="TIGR00254">
    <property type="entry name" value="GGDEF"/>
    <property type="match status" value="1"/>
</dbReference>